<evidence type="ECO:0000256" key="3">
    <source>
        <dbReference type="ARBA" id="ARBA00023204"/>
    </source>
</evidence>
<dbReference type="OrthoDB" id="9763467at2"/>
<dbReference type="CDD" id="cd00782">
    <property type="entry name" value="MutL_Trans"/>
    <property type="match status" value="1"/>
</dbReference>
<dbReference type="InterPro" id="IPR014762">
    <property type="entry name" value="DNA_mismatch_repair_CS"/>
</dbReference>
<dbReference type="InterPro" id="IPR038973">
    <property type="entry name" value="MutL/Mlh/Pms-like"/>
</dbReference>
<proteinExistence type="inferred from homology"/>
<dbReference type="GO" id="GO:0006298">
    <property type="term" value="P:mismatch repair"/>
    <property type="evidence" value="ECO:0007669"/>
    <property type="project" value="UniProtKB-UniRule"/>
</dbReference>
<dbReference type="CDD" id="cd16926">
    <property type="entry name" value="HATPase_MutL-MLH-PMS-like"/>
    <property type="match status" value="1"/>
</dbReference>
<keyword evidence="3 4" id="KW-0234">DNA repair</keyword>
<dbReference type="HAMAP" id="MF_00149">
    <property type="entry name" value="DNA_mis_repair"/>
    <property type="match status" value="1"/>
</dbReference>
<feature type="domain" description="DNA mismatch repair protein S5" evidence="6">
    <location>
        <begin position="210"/>
        <end position="330"/>
    </location>
</feature>
<dbReference type="InterPro" id="IPR042120">
    <property type="entry name" value="MutL_C_dimsub"/>
</dbReference>
<dbReference type="SMART" id="SM00853">
    <property type="entry name" value="MutL_C"/>
    <property type="match status" value="1"/>
</dbReference>
<dbReference type="GO" id="GO:0032300">
    <property type="term" value="C:mismatch repair complex"/>
    <property type="evidence" value="ECO:0007669"/>
    <property type="project" value="InterPro"/>
</dbReference>
<sequence>MSFIHVLDENTANKIAAGEVVERPSSIVKELVENSIDAQSKNIEIEIAEGGIGFIRITDDGIGMSSEDAQLAILRHATSKISAAEDLATITSLGFRGEALPSIAAVSRFSLTTRLHDNQSLATYVEVVGGITTDIREAGGSVGTSIVVKDLFFNTPARKKFLKTPSTESSHIHDILTKIALANPNIAFKLINNNRLVLSTPGNNQLQDTLTNIYGQKIAPDLLPVHYENTIDNIKISGYLSKPTLLKSSRQWQTVIVNARVINSRSIAKALDNAYHSLLPKSGYPLAVLDLSVPTDTIDVNVHPQKSEVKFSDEQKIFRAVYKAVIEVLSAPHAPDQLAATVEFKPTPNSYSQSVLNPYTNNDYKKASYHAASIPVVSSWQETPLPLNVVRDTLEKEEMMSFDAPSPNLISTITEDSQFTLYPLGQVDDCFIISKGPDGLYIIDQHAAHERILYDKMSQHTERIPSQQLLVPLFLDFDTTEINIISEYHDTFYKLGFTLELAGPNTMRLSELPSDIPLAETEASIRQILEYIQNMHDPNPQELRHHCLQIASCRAAIKAGETLNMRQMQALIGELCNTNLPYTCPHGRPAMIRFTPKDLYKMFKRT</sequence>
<dbReference type="InterPro" id="IPR002099">
    <property type="entry name" value="MutL/Mlh/PMS"/>
</dbReference>
<evidence type="ECO:0000259" key="6">
    <source>
        <dbReference type="SMART" id="SM01340"/>
    </source>
</evidence>
<dbReference type="InterPro" id="IPR013507">
    <property type="entry name" value="DNA_mismatch_S5_2-like"/>
</dbReference>
<dbReference type="SUPFAM" id="SSF55874">
    <property type="entry name" value="ATPase domain of HSP90 chaperone/DNA topoisomerase II/histidine kinase"/>
    <property type="match status" value="1"/>
</dbReference>
<dbReference type="InterPro" id="IPR014790">
    <property type="entry name" value="MutL_C"/>
</dbReference>
<comment type="similarity">
    <text evidence="1 4">Belongs to the DNA mismatch repair MutL/HexB family.</text>
</comment>
<dbReference type="Gene3D" id="3.30.1540.20">
    <property type="entry name" value="MutL, C-terminal domain, dimerisation subdomain"/>
    <property type="match status" value="1"/>
</dbReference>
<evidence type="ECO:0000313" key="8">
    <source>
        <dbReference type="Proteomes" id="UP000199520"/>
    </source>
</evidence>
<dbReference type="GO" id="GO:0140664">
    <property type="term" value="F:ATP-dependent DNA damage sensor activity"/>
    <property type="evidence" value="ECO:0007669"/>
    <property type="project" value="InterPro"/>
</dbReference>
<gene>
    <name evidence="4" type="primary">mutL</name>
    <name evidence="7" type="ORF">SAMN04490355_1003121</name>
</gene>
<keyword evidence="8" id="KW-1185">Reference proteome</keyword>
<dbReference type="GO" id="GO:0016887">
    <property type="term" value="F:ATP hydrolysis activity"/>
    <property type="evidence" value="ECO:0007669"/>
    <property type="project" value="InterPro"/>
</dbReference>
<evidence type="ECO:0000259" key="5">
    <source>
        <dbReference type="SMART" id="SM00853"/>
    </source>
</evidence>
<dbReference type="FunFam" id="3.30.565.10:FF:000003">
    <property type="entry name" value="DNA mismatch repair endonuclease MutL"/>
    <property type="match status" value="1"/>
</dbReference>
<dbReference type="Pfam" id="PF13589">
    <property type="entry name" value="HATPase_c_3"/>
    <property type="match status" value="1"/>
</dbReference>
<dbReference type="Gene3D" id="3.30.1370.100">
    <property type="entry name" value="MutL, C-terminal domain, regulatory subdomain"/>
    <property type="match status" value="1"/>
</dbReference>
<dbReference type="Pfam" id="PF01119">
    <property type="entry name" value="DNA_mis_repair"/>
    <property type="match status" value="1"/>
</dbReference>
<dbReference type="Gene3D" id="3.30.230.10">
    <property type="match status" value="1"/>
</dbReference>
<feature type="domain" description="MutL C-terminal dimerisation" evidence="5">
    <location>
        <begin position="423"/>
        <end position="563"/>
    </location>
</feature>
<dbReference type="SMART" id="SM01340">
    <property type="entry name" value="DNA_mis_repair"/>
    <property type="match status" value="1"/>
</dbReference>
<dbReference type="InterPro" id="IPR036890">
    <property type="entry name" value="HATPase_C_sf"/>
</dbReference>
<dbReference type="InterPro" id="IPR037198">
    <property type="entry name" value="MutL_C_sf"/>
</dbReference>
<dbReference type="PANTHER" id="PTHR10073:SF12">
    <property type="entry name" value="DNA MISMATCH REPAIR PROTEIN MLH1"/>
    <property type="match status" value="1"/>
</dbReference>
<dbReference type="SUPFAM" id="SSF118116">
    <property type="entry name" value="DNA mismatch repair protein MutL"/>
    <property type="match status" value="1"/>
</dbReference>
<evidence type="ECO:0000256" key="1">
    <source>
        <dbReference type="ARBA" id="ARBA00006082"/>
    </source>
</evidence>
<organism evidence="7 8">
    <name type="scientific">Pelosinus propionicus DSM 13327</name>
    <dbReference type="NCBI Taxonomy" id="1123291"/>
    <lineage>
        <taxon>Bacteria</taxon>
        <taxon>Bacillati</taxon>
        <taxon>Bacillota</taxon>
        <taxon>Negativicutes</taxon>
        <taxon>Selenomonadales</taxon>
        <taxon>Sporomusaceae</taxon>
        <taxon>Pelosinus</taxon>
    </lineage>
</organism>
<dbReference type="InterPro" id="IPR020568">
    <property type="entry name" value="Ribosomal_Su5_D2-typ_SF"/>
</dbReference>
<dbReference type="InterPro" id="IPR014721">
    <property type="entry name" value="Ribsml_uS5_D2-typ_fold_subgr"/>
</dbReference>
<dbReference type="Proteomes" id="UP000199520">
    <property type="component" value="Unassembled WGS sequence"/>
</dbReference>
<dbReference type="GO" id="GO:0030983">
    <property type="term" value="F:mismatched DNA binding"/>
    <property type="evidence" value="ECO:0007669"/>
    <property type="project" value="InterPro"/>
</dbReference>
<name>A0A1I4HDV5_9FIRM</name>
<reference evidence="8" key="1">
    <citation type="submission" date="2016-10" db="EMBL/GenBank/DDBJ databases">
        <authorList>
            <person name="Varghese N."/>
            <person name="Submissions S."/>
        </authorList>
    </citation>
    <scope>NUCLEOTIDE SEQUENCE [LARGE SCALE GENOMIC DNA]</scope>
    <source>
        <strain evidence="8">DSM 13327</strain>
    </source>
</reference>
<dbReference type="NCBIfam" id="TIGR00585">
    <property type="entry name" value="mutl"/>
    <property type="match status" value="1"/>
</dbReference>
<dbReference type="STRING" id="1123291.SAMN04490355_1003121"/>
<evidence type="ECO:0000313" key="7">
    <source>
        <dbReference type="EMBL" id="SFL39691.1"/>
    </source>
</evidence>
<dbReference type="PROSITE" id="PS00058">
    <property type="entry name" value="DNA_MISMATCH_REPAIR_1"/>
    <property type="match status" value="1"/>
</dbReference>
<dbReference type="Gene3D" id="3.30.565.10">
    <property type="entry name" value="Histidine kinase-like ATPase, C-terminal domain"/>
    <property type="match status" value="1"/>
</dbReference>
<dbReference type="InterPro" id="IPR020667">
    <property type="entry name" value="DNA_mismatch_repair_MutL"/>
</dbReference>
<dbReference type="EMBL" id="FOTS01000003">
    <property type="protein sequence ID" value="SFL39691.1"/>
    <property type="molecule type" value="Genomic_DNA"/>
</dbReference>
<dbReference type="RefSeq" id="WP_090932584.1">
    <property type="nucleotide sequence ID" value="NZ_FOTS01000003.1"/>
</dbReference>
<dbReference type="SUPFAM" id="SSF54211">
    <property type="entry name" value="Ribosomal protein S5 domain 2-like"/>
    <property type="match status" value="1"/>
</dbReference>
<protein>
    <recommendedName>
        <fullName evidence="4">DNA mismatch repair protein MutL</fullName>
    </recommendedName>
</protein>
<keyword evidence="2 4" id="KW-0227">DNA damage</keyword>
<accession>A0A1I4HDV5</accession>
<dbReference type="InterPro" id="IPR042121">
    <property type="entry name" value="MutL_C_regsub"/>
</dbReference>
<dbReference type="PANTHER" id="PTHR10073">
    <property type="entry name" value="DNA MISMATCH REPAIR PROTEIN MLH, PMS, MUTL"/>
    <property type="match status" value="1"/>
</dbReference>
<evidence type="ECO:0000256" key="4">
    <source>
        <dbReference type="HAMAP-Rule" id="MF_00149"/>
    </source>
</evidence>
<evidence type="ECO:0000256" key="2">
    <source>
        <dbReference type="ARBA" id="ARBA00022763"/>
    </source>
</evidence>
<dbReference type="Pfam" id="PF08676">
    <property type="entry name" value="MutL_C"/>
    <property type="match status" value="1"/>
</dbReference>
<comment type="function">
    <text evidence="4">This protein is involved in the repair of mismatches in DNA. It is required for dam-dependent methyl-directed DNA mismatch repair. May act as a 'molecular matchmaker', a protein that promotes the formation of a stable complex between two or more DNA-binding proteins in an ATP-dependent manner without itself being part of a final effector complex.</text>
</comment>
<dbReference type="AlphaFoldDB" id="A0A1I4HDV5"/>
<dbReference type="GO" id="GO:0005524">
    <property type="term" value="F:ATP binding"/>
    <property type="evidence" value="ECO:0007669"/>
    <property type="project" value="InterPro"/>
</dbReference>